<accession>A0A5P0YR46</accession>
<dbReference type="InterPro" id="IPR053853">
    <property type="entry name" value="FitA-like_RHH"/>
</dbReference>
<keyword evidence="5" id="KW-1185">Reference proteome</keyword>
<dbReference type="Proteomes" id="UP000525686">
    <property type="component" value="Unassembled WGS sequence"/>
</dbReference>
<evidence type="ECO:0000259" key="1">
    <source>
        <dbReference type="Pfam" id="PF22513"/>
    </source>
</evidence>
<evidence type="ECO:0000313" key="2">
    <source>
        <dbReference type="EMBL" id="MBB1252115.1"/>
    </source>
</evidence>
<protein>
    <recommendedName>
        <fullName evidence="1">Antitoxin FitA-like ribbon-helix-helix domain-containing protein</fullName>
    </recommendedName>
</protein>
<name>A0A5P0YR46_9ACTN</name>
<reference evidence="2" key="3">
    <citation type="journal article" name="Syst. Appl. Microbiol.">
        <title>Streptomyces alkaliterrae sp. nov., isolated from an alkaline soil, and emended descriptions of Streptomyces alkaliphilus, Streptomyces calidiresistens and Streptomyces durbertensis.</title>
        <authorList>
            <person name="Swiecimska M."/>
            <person name="Golinska P."/>
            <person name="Nouioui I."/>
            <person name="Wypij M."/>
            <person name="Rai M."/>
            <person name="Sangal V."/>
            <person name="Goodfellow M."/>
        </authorList>
    </citation>
    <scope>NUCLEOTIDE SEQUENCE</scope>
    <source>
        <strain evidence="2">OF3</strain>
        <strain evidence="3">OF8</strain>
    </source>
</reference>
<evidence type="ECO:0000313" key="7">
    <source>
        <dbReference type="Proteomes" id="UP000525686"/>
    </source>
</evidence>
<reference evidence="4 5" key="1">
    <citation type="submission" date="2019-10" db="EMBL/GenBank/DDBJ databases">
        <title>Streptomyces sp. nov., a novel actinobacterium isolated from alkaline environment.</title>
        <authorList>
            <person name="Golinska P."/>
        </authorList>
    </citation>
    <scope>NUCLEOTIDE SEQUENCE [LARGE SCALE GENOMIC DNA]</scope>
    <source>
        <strain evidence="4 5">OF1</strain>
    </source>
</reference>
<dbReference type="OrthoDB" id="7107936at2"/>
<dbReference type="Proteomes" id="UP000517765">
    <property type="component" value="Unassembled WGS sequence"/>
</dbReference>
<reference evidence="6 7" key="2">
    <citation type="submission" date="2020-05" db="EMBL/GenBank/DDBJ databases">
        <title>Classification of alakaliphilic streptomycetes isolated from an alkaline soil next to Lonar Crater, India and a proposal for the recognition of Streptomyces alkaliterrae sp. nov.</title>
        <authorList>
            <person name="Golinska P."/>
        </authorList>
    </citation>
    <scope>NUCLEOTIDE SEQUENCE [LARGE SCALE GENOMIC DNA]</scope>
    <source>
        <strain evidence="7">OF3</strain>
        <strain evidence="6">OF8</strain>
    </source>
</reference>
<evidence type="ECO:0000313" key="3">
    <source>
        <dbReference type="EMBL" id="MBB1257575.1"/>
    </source>
</evidence>
<feature type="domain" description="Antitoxin FitA-like ribbon-helix-helix" evidence="1">
    <location>
        <begin position="2"/>
        <end position="39"/>
    </location>
</feature>
<dbReference type="Pfam" id="PF22513">
    <property type="entry name" value="FitA-like_RHH"/>
    <property type="match status" value="1"/>
</dbReference>
<comment type="caution">
    <text evidence="4">The sequence shown here is derived from an EMBL/GenBank/DDBJ whole genome shotgun (WGS) entry which is preliminary data.</text>
</comment>
<dbReference type="Proteomes" id="UP000320857">
    <property type="component" value="Unassembled WGS sequence"/>
</dbReference>
<dbReference type="EMBL" id="JABJXA010000005">
    <property type="protein sequence ID" value="MBB1257575.1"/>
    <property type="molecule type" value="Genomic_DNA"/>
</dbReference>
<evidence type="ECO:0000313" key="4">
    <source>
        <dbReference type="EMBL" id="MQS02801.1"/>
    </source>
</evidence>
<organism evidence="4 5">
    <name type="scientific">Streptomyces alkaliterrae</name>
    <dbReference type="NCBI Taxonomy" id="2213162"/>
    <lineage>
        <taxon>Bacteria</taxon>
        <taxon>Bacillati</taxon>
        <taxon>Actinomycetota</taxon>
        <taxon>Actinomycetes</taxon>
        <taxon>Kitasatosporales</taxon>
        <taxon>Streptomycetaceae</taxon>
        <taxon>Streptomyces</taxon>
    </lineage>
</organism>
<dbReference type="SUPFAM" id="SSF47598">
    <property type="entry name" value="Ribbon-helix-helix"/>
    <property type="match status" value="1"/>
</dbReference>
<dbReference type="AlphaFoldDB" id="A0A5P0YR46"/>
<evidence type="ECO:0000313" key="6">
    <source>
        <dbReference type="Proteomes" id="UP000517765"/>
    </source>
</evidence>
<dbReference type="RefSeq" id="WP_143648254.1">
    <property type="nucleotide sequence ID" value="NZ_JABJWZ010000007.1"/>
</dbReference>
<proteinExistence type="predicted"/>
<dbReference type="InterPro" id="IPR010985">
    <property type="entry name" value="Ribbon_hlx_hlx"/>
</dbReference>
<sequence length="79" mass="8408">MATIHIREVREDTLATLKTRAARAGKSLQAYVLDILETEARTLTLDEALAASRDIAAGSGVTADDILDTIQAAREARAA</sequence>
<dbReference type="EMBL" id="JABJWZ010000007">
    <property type="protein sequence ID" value="MBB1252115.1"/>
    <property type="molecule type" value="Genomic_DNA"/>
</dbReference>
<gene>
    <name evidence="4" type="ORF">FNX44_013160</name>
    <name evidence="2" type="ORF">H3146_01855</name>
    <name evidence="3" type="ORF">H3147_01845</name>
</gene>
<dbReference type="EMBL" id="VJYK02000115">
    <property type="protein sequence ID" value="MQS02801.1"/>
    <property type="molecule type" value="Genomic_DNA"/>
</dbReference>
<dbReference type="GO" id="GO:0006355">
    <property type="term" value="P:regulation of DNA-templated transcription"/>
    <property type="evidence" value="ECO:0007669"/>
    <property type="project" value="InterPro"/>
</dbReference>
<evidence type="ECO:0000313" key="5">
    <source>
        <dbReference type="Proteomes" id="UP000320857"/>
    </source>
</evidence>